<dbReference type="GO" id="GO:0015031">
    <property type="term" value="P:protein transport"/>
    <property type="evidence" value="ECO:0007669"/>
    <property type="project" value="UniProtKB-KW"/>
</dbReference>
<dbReference type="RefSeq" id="WP_091981590.1">
    <property type="nucleotide sequence ID" value="NZ_FOLO01000006.1"/>
</dbReference>
<keyword evidence="12" id="KW-0969">Cilium</keyword>
<dbReference type="GO" id="GO:0003774">
    <property type="term" value="F:cytoskeletal motor activity"/>
    <property type="evidence" value="ECO:0007669"/>
    <property type="project" value="InterPro"/>
</dbReference>
<dbReference type="PRINTS" id="PR01003">
    <property type="entry name" value="FLGFLIH"/>
</dbReference>
<dbReference type="NCBIfam" id="NF004270">
    <property type="entry name" value="PRK05687.2-1"/>
    <property type="match status" value="1"/>
</dbReference>
<dbReference type="GO" id="GO:0044781">
    <property type="term" value="P:bacterial-type flagellum organization"/>
    <property type="evidence" value="ECO:0007669"/>
    <property type="project" value="UniProtKB-KW"/>
</dbReference>
<name>A0A1I1HQ90_9GAMM</name>
<dbReference type="OrthoDB" id="8480773at2"/>
<evidence type="ECO:0000313" key="13">
    <source>
        <dbReference type="Proteomes" id="UP000198862"/>
    </source>
</evidence>
<sequence length="284" mass="31665">MKLGKYRNGQPIQSEEAVSELLKYWSAPEVTDEKKKELYSGRSTAMGTPLEDLYNPPVPDEADEVELNEAEQEVAPMTLQELEAIRQDAYEEGFNQGKEEGYPVGLEEGKTQGIQTGFEDGLTQGKEQGLELAQPLIDEKLQSLSSLFEALNTPLRHYDDAAEKQLVALATMLAQAVIYTEVKTNDKVILSTLKQCMDALPLSHQKCEIQLHPDDLDIIISSYGQEELDDRGWRLKSEPSLERGGCIINSNNSSIDFSLQNRVSDTLNSFLHSSGIDKLDPNED</sequence>
<keyword evidence="5" id="KW-0813">Transport</keyword>
<dbReference type="Pfam" id="PF02108">
    <property type="entry name" value="FliH"/>
    <property type="match status" value="1"/>
</dbReference>
<evidence type="ECO:0000256" key="9">
    <source>
        <dbReference type="ARBA" id="ARBA00023225"/>
    </source>
</evidence>
<comment type="similarity">
    <text evidence="3">Belongs to the FliH family.</text>
</comment>
<evidence type="ECO:0000256" key="4">
    <source>
        <dbReference type="ARBA" id="ARBA00016507"/>
    </source>
</evidence>
<dbReference type="InterPro" id="IPR000563">
    <property type="entry name" value="Flag_FliH"/>
</dbReference>
<comment type="subcellular location">
    <subcellularLocation>
        <location evidence="2">Cytoplasm</location>
    </subcellularLocation>
</comment>
<evidence type="ECO:0000256" key="7">
    <source>
        <dbReference type="ARBA" id="ARBA00022795"/>
    </source>
</evidence>
<evidence type="ECO:0000256" key="3">
    <source>
        <dbReference type="ARBA" id="ARBA00006602"/>
    </source>
</evidence>
<dbReference type="AlphaFoldDB" id="A0A1I1HQ90"/>
<evidence type="ECO:0000256" key="6">
    <source>
        <dbReference type="ARBA" id="ARBA00022490"/>
    </source>
</evidence>
<evidence type="ECO:0000256" key="5">
    <source>
        <dbReference type="ARBA" id="ARBA00022448"/>
    </source>
</evidence>
<keyword evidence="12" id="KW-0966">Cell projection</keyword>
<dbReference type="GO" id="GO:0009288">
    <property type="term" value="C:bacterial-type flagellum"/>
    <property type="evidence" value="ECO:0007669"/>
    <property type="project" value="InterPro"/>
</dbReference>
<dbReference type="PANTHER" id="PTHR34982:SF1">
    <property type="entry name" value="FLAGELLAR ASSEMBLY PROTEIN FLIH"/>
    <property type="match status" value="1"/>
</dbReference>
<gene>
    <name evidence="12" type="ORF">SAMN02745724_01216</name>
</gene>
<evidence type="ECO:0000256" key="8">
    <source>
        <dbReference type="ARBA" id="ARBA00022927"/>
    </source>
</evidence>
<evidence type="ECO:0000313" key="12">
    <source>
        <dbReference type="EMBL" id="SFC23623.1"/>
    </source>
</evidence>
<comment type="function">
    <text evidence="1">Needed for flagellar regrowth and assembly.</text>
</comment>
<evidence type="ECO:0000256" key="1">
    <source>
        <dbReference type="ARBA" id="ARBA00003041"/>
    </source>
</evidence>
<keyword evidence="6" id="KW-0963">Cytoplasm</keyword>
<dbReference type="InterPro" id="IPR018035">
    <property type="entry name" value="Flagellar_FliH/T3SS_HrpE"/>
</dbReference>
<organism evidence="12 13">
    <name type="scientific">Pseudoalteromonas denitrificans DSM 6059</name>
    <dbReference type="NCBI Taxonomy" id="1123010"/>
    <lineage>
        <taxon>Bacteria</taxon>
        <taxon>Pseudomonadati</taxon>
        <taxon>Pseudomonadota</taxon>
        <taxon>Gammaproteobacteria</taxon>
        <taxon>Alteromonadales</taxon>
        <taxon>Pseudoalteromonadaceae</taxon>
        <taxon>Pseudoalteromonas</taxon>
    </lineage>
</organism>
<keyword evidence="7" id="KW-1005">Bacterial flagellum biogenesis</keyword>
<evidence type="ECO:0000259" key="11">
    <source>
        <dbReference type="Pfam" id="PF02108"/>
    </source>
</evidence>
<keyword evidence="13" id="KW-1185">Reference proteome</keyword>
<reference evidence="12 13" key="1">
    <citation type="submission" date="2016-10" db="EMBL/GenBank/DDBJ databases">
        <authorList>
            <person name="de Groot N.N."/>
        </authorList>
    </citation>
    <scope>NUCLEOTIDE SEQUENCE [LARGE SCALE GENOMIC DNA]</scope>
    <source>
        <strain evidence="12 13">DSM 6059</strain>
    </source>
</reference>
<feature type="domain" description="Flagellar assembly protein FliH/Type III secretion system HrpE" evidence="11">
    <location>
        <begin position="139"/>
        <end position="264"/>
    </location>
</feature>
<dbReference type="Proteomes" id="UP000198862">
    <property type="component" value="Unassembled WGS sequence"/>
</dbReference>
<proteinExistence type="inferred from homology"/>
<accession>A0A1I1HQ90</accession>
<dbReference type="STRING" id="1123010.SAMN02745724_01216"/>
<evidence type="ECO:0000256" key="10">
    <source>
        <dbReference type="SAM" id="MobiDB-lite"/>
    </source>
</evidence>
<dbReference type="GO" id="GO:0071973">
    <property type="term" value="P:bacterial-type flagellum-dependent cell motility"/>
    <property type="evidence" value="ECO:0007669"/>
    <property type="project" value="InterPro"/>
</dbReference>
<dbReference type="PANTHER" id="PTHR34982">
    <property type="entry name" value="YOP PROTEINS TRANSLOCATION PROTEIN L"/>
    <property type="match status" value="1"/>
</dbReference>
<feature type="region of interest" description="Disordered" evidence="10">
    <location>
        <begin position="33"/>
        <end position="60"/>
    </location>
</feature>
<evidence type="ECO:0000256" key="2">
    <source>
        <dbReference type="ARBA" id="ARBA00004496"/>
    </source>
</evidence>
<protein>
    <recommendedName>
        <fullName evidence="4">Flagellar assembly protein FliH</fullName>
    </recommendedName>
</protein>
<dbReference type="GO" id="GO:0005829">
    <property type="term" value="C:cytosol"/>
    <property type="evidence" value="ECO:0007669"/>
    <property type="project" value="TreeGrafter"/>
</dbReference>
<keyword evidence="8" id="KW-0653">Protein transport</keyword>
<dbReference type="EMBL" id="FOLO01000006">
    <property type="protein sequence ID" value="SFC23623.1"/>
    <property type="molecule type" value="Genomic_DNA"/>
</dbReference>
<dbReference type="InterPro" id="IPR051472">
    <property type="entry name" value="T3SS_Stator/FliH"/>
</dbReference>
<keyword evidence="12" id="KW-0282">Flagellum</keyword>
<keyword evidence="9" id="KW-1006">Bacterial flagellum protein export</keyword>